<dbReference type="PANTHER" id="PTHR33866:SF2">
    <property type="entry name" value="S-ADENOSYLMETHIONINE DECARBOXYLASE PROENZYME"/>
    <property type="match status" value="1"/>
</dbReference>
<reference evidence="11 12" key="1">
    <citation type="journal article" date="2015" name="Genome Announc.">
        <title>Draft Genome of the Euendolithic (true boring) Cyanobacterium Mastigocoleus testarum strain BC008.</title>
        <authorList>
            <person name="Guida B.S."/>
            <person name="Garcia-Pichel F."/>
        </authorList>
    </citation>
    <scope>NUCLEOTIDE SEQUENCE [LARGE SCALE GENOMIC DNA]</scope>
    <source>
        <strain evidence="11 12">BC008</strain>
    </source>
</reference>
<keyword evidence="8 10" id="KW-0704">Schiff base</keyword>
<protein>
    <recommendedName>
        <fullName evidence="10">S-adenosylmethionine decarboxylase proenzyme</fullName>
        <shortName evidence="10">AdoMetDC</shortName>
        <shortName evidence="10">SAMDC</shortName>
        <ecNumber evidence="10">4.1.1.50</ecNumber>
    </recommendedName>
    <component>
        <recommendedName>
            <fullName evidence="10">S-adenosylmethionine decarboxylase beta chain</fullName>
        </recommendedName>
    </component>
    <component>
        <recommendedName>
            <fullName evidence="10">S-adenosylmethionine decarboxylase alpha chain</fullName>
        </recommendedName>
    </component>
</protein>
<evidence type="ECO:0000256" key="1">
    <source>
        <dbReference type="ARBA" id="ARBA00022691"/>
    </source>
</evidence>
<dbReference type="EMBL" id="LMTZ01000102">
    <property type="protein sequence ID" value="KST65908.1"/>
    <property type="molecule type" value="Genomic_DNA"/>
</dbReference>
<evidence type="ECO:0000256" key="9">
    <source>
        <dbReference type="ARBA" id="ARBA00023317"/>
    </source>
</evidence>
<feature type="modified residue" description="Pyruvic acid (Ser); by autocatalysis" evidence="10">
    <location>
        <position position="75"/>
    </location>
</feature>
<dbReference type="NCBIfam" id="TIGR03330">
    <property type="entry name" value="SAM_DCase_Bsu"/>
    <property type="match status" value="1"/>
</dbReference>
<dbReference type="InterPro" id="IPR016067">
    <property type="entry name" value="S-AdoMet_deCO2ase_core"/>
</dbReference>
<keyword evidence="5 10" id="KW-0620">Polyamine biosynthesis</keyword>
<comment type="function">
    <text evidence="10">Catalyzes the decarboxylation of S-adenosylmethionine to S-adenosylmethioninamine (dcAdoMet), the propylamine donor required for the synthesis of the polyamines spermine and spermidine from the diamine putrescine.</text>
</comment>
<feature type="chain" id="PRO_5023513114" description="S-adenosylmethionine decarboxylase beta chain" evidence="10">
    <location>
        <begin position="1"/>
        <end position="74"/>
    </location>
</feature>
<feature type="active site" description="Proton acceptor; for processing activity" evidence="10">
    <location>
        <position position="80"/>
    </location>
</feature>
<dbReference type="RefSeq" id="WP_027844382.1">
    <property type="nucleotide sequence ID" value="NZ_LMTZ01000102.1"/>
</dbReference>
<feature type="chain" id="PRO_5023513115" description="S-adenosylmethionine decarboxylase alpha chain" evidence="10">
    <location>
        <begin position="75"/>
        <end position="144"/>
    </location>
</feature>
<comment type="similarity">
    <text evidence="10">Belongs to the prokaryotic AdoMetDC family. Type 1 subfamily.</text>
</comment>
<evidence type="ECO:0000256" key="4">
    <source>
        <dbReference type="ARBA" id="ARBA00023066"/>
    </source>
</evidence>
<evidence type="ECO:0000256" key="2">
    <source>
        <dbReference type="ARBA" id="ARBA00022793"/>
    </source>
</evidence>
<evidence type="ECO:0000313" key="11">
    <source>
        <dbReference type="EMBL" id="KST65908.1"/>
    </source>
</evidence>
<keyword evidence="3 10" id="KW-0068">Autocatalytic cleavage</keyword>
<comment type="caution">
    <text evidence="11">The sequence shown here is derived from an EMBL/GenBank/DDBJ whole genome shotgun (WGS) entry which is preliminary data.</text>
</comment>
<proteinExistence type="inferred from homology"/>
<keyword evidence="2 10" id="KW-0210">Decarboxylase</keyword>
<dbReference type="EC" id="4.1.1.50" evidence="10"/>
<sequence length="144" mass="16031">MNNPSNAPNNQPLVPVGSHCILELYECPNHLLNDFEFISQALVAAVKEAKSTLLKEVTHQFEPYGITALALLAESHISVHTWPEIGYVAIDMFTCGEHAQPEKACNYLTKAFQANKHVLLTLPRGRISPEIQQRLEESLVVTQV</sequence>
<keyword evidence="1 10" id="KW-0949">S-adenosyl-L-methionine</keyword>
<dbReference type="HAMAP" id="MF_00464">
    <property type="entry name" value="AdoMetDC_1"/>
    <property type="match status" value="1"/>
</dbReference>
<evidence type="ECO:0000256" key="10">
    <source>
        <dbReference type="HAMAP-Rule" id="MF_00464"/>
    </source>
</evidence>
<keyword evidence="9 10" id="KW-0670">Pyruvate</keyword>
<dbReference type="InterPro" id="IPR042286">
    <property type="entry name" value="AdoMetDC_C"/>
</dbReference>
<accession>A0A0V7ZMP4</accession>
<dbReference type="Proteomes" id="UP000053372">
    <property type="component" value="Unassembled WGS sequence"/>
</dbReference>
<organism evidence="11 12">
    <name type="scientific">Mastigocoleus testarum BC008</name>
    <dbReference type="NCBI Taxonomy" id="371196"/>
    <lineage>
        <taxon>Bacteria</taxon>
        <taxon>Bacillati</taxon>
        <taxon>Cyanobacteriota</taxon>
        <taxon>Cyanophyceae</taxon>
        <taxon>Nostocales</taxon>
        <taxon>Hapalosiphonaceae</taxon>
        <taxon>Mastigocoleus</taxon>
    </lineage>
</organism>
<feature type="site" description="Cleavage (non-hydrolytic); by autolysis" evidence="10">
    <location>
        <begin position="74"/>
        <end position="75"/>
    </location>
</feature>
<keyword evidence="7 10" id="KW-0456">Lyase</keyword>
<keyword evidence="4 10" id="KW-0745">Spermidine biosynthesis</keyword>
<comment type="cofactor">
    <cofactor evidence="10">
        <name>pyruvate</name>
        <dbReference type="ChEBI" id="CHEBI:15361"/>
    </cofactor>
    <text evidence="10">Binds 1 pyruvoyl group covalently per subunit.</text>
</comment>
<comment type="pathway">
    <text evidence="10">Amine and polyamine biosynthesis; S-adenosylmethioninamine biosynthesis; S-adenosylmethioninamine from S-adenosyl-L-methionine: step 1/1.</text>
</comment>
<dbReference type="Gene3D" id="3.30.160.750">
    <property type="match status" value="1"/>
</dbReference>
<dbReference type="InterPro" id="IPR017716">
    <property type="entry name" value="S-AdoMet_deCOase_pro-enz"/>
</dbReference>
<comment type="subunit">
    <text evidence="10">Heterotetramer of two alpha and two beta chains arranged as a dimer of alpha/beta heterodimers.</text>
</comment>
<keyword evidence="6 10" id="KW-0865">Zymogen</keyword>
<comment type="catalytic activity">
    <reaction evidence="10">
        <text>S-adenosyl-L-methionine + H(+) = S-adenosyl 3-(methylsulfanyl)propylamine + CO2</text>
        <dbReference type="Rhea" id="RHEA:15981"/>
        <dbReference type="ChEBI" id="CHEBI:15378"/>
        <dbReference type="ChEBI" id="CHEBI:16526"/>
        <dbReference type="ChEBI" id="CHEBI:57443"/>
        <dbReference type="ChEBI" id="CHEBI:59789"/>
        <dbReference type="EC" id="4.1.1.50"/>
    </reaction>
</comment>
<evidence type="ECO:0000256" key="6">
    <source>
        <dbReference type="ARBA" id="ARBA00023145"/>
    </source>
</evidence>
<dbReference type="PANTHER" id="PTHR33866">
    <property type="entry name" value="S-ADENOSYLMETHIONINE DECARBOXYLASE PROENZYME"/>
    <property type="match status" value="1"/>
</dbReference>
<comment type="PTM">
    <text evidence="10">Is synthesized initially as an inactive proenzyme. Formation of the active enzyme involves a self-maturation process in which the active site pyruvoyl group is generated from an internal serine residue via an autocatalytic post-translational modification. Two non-identical subunits are generated from the proenzyme in this reaction, and the pyruvate is formed at the N-terminus of the alpha chain, which is derived from the carboxyl end of the proenzyme. The post-translation cleavage follows an unusual pathway, termed non-hydrolytic serinolysis, in which the side chain hydroxyl group of the serine supplies its oxygen atom to form the C-terminus of the beta chain, while the remainder of the serine residue undergoes an oxidative deamination to produce ammonia and the pyruvoyl group blocking the N-terminus of the alpha chain.</text>
</comment>
<dbReference type="InterPro" id="IPR042284">
    <property type="entry name" value="AdoMetDC_N"/>
</dbReference>
<name>A0A0V7ZMP4_9CYAN</name>
<dbReference type="GO" id="GO:0005829">
    <property type="term" value="C:cytosol"/>
    <property type="evidence" value="ECO:0007669"/>
    <property type="project" value="TreeGrafter"/>
</dbReference>
<dbReference type="UniPathway" id="UPA00331">
    <property type="reaction ID" value="UER00451"/>
</dbReference>
<evidence type="ECO:0000256" key="3">
    <source>
        <dbReference type="ARBA" id="ARBA00022813"/>
    </source>
</evidence>
<feature type="active site" description="Schiff-base intermediate with substrate; via pyruvic acid" evidence="10">
    <location>
        <position position="75"/>
    </location>
</feature>
<evidence type="ECO:0000256" key="7">
    <source>
        <dbReference type="ARBA" id="ARBA00023239"/>
    </source>
</evidence>
<evidence type="ECO:0000313" key="12">
    <source>
        <dbReference type="Proteomes" id="UP000053372"/>
    </source>
</evidence>
<dbReference type="SUPFAM" id="SSF56276">
    <property type="entry name" value="S-adenosylmethionine decarboxylase"/>
    <property type="match status" value="1"/>
</dbReference>
<feature type="active site" description="Proton donor; for catalytic activity" evidence="10">
    <location>
        <position position="95"/>
    </location>
</feature>
<evidence type="ECO:0000256" key="5">
    <source>
        <dbReference type="ARBA" id="ARBA00023115"/>
    </source>
</evidence>
<gene>
    <name evidence="10" type="primary">speH</name>
    <name evidence="11" type="ORF">BC008_23325</name>
</gene>
<dbReference type="OrthoDB" id="9793120at2"/>
<dbReference type="InterPro" id="IPR003826">
    <property type="entry name" value="AdoMetDC_fam_prok"/>
</dbReference>
<evidence type="ECO:0000256" key="8">
    <source>
        <dbReference type="ARBA" id="ARBA00023270"/>
    </source>
</evidence>
<dbReference type="GO" id="GO:0004014">
    <property type="term" value="F:adenosylmethionine decarboxylase activity"/>
    <property type="evidence" value="ECO:0007669"/>
    <property type="project" value="UniProtKB-UniRule"/>
</dbReference>
<keyword evidence="12" id="KW-1185">Reference proteome</keyword>
<dbReference type="GO" id="GO:0008295">
    <property type="term" value="P:spermidine biosynthetic process"/>
    <property type="evidence" value="ECO:0007669"/>
    <property type="project" value="UniProtKB-UniRule"/>
</dbReference>
<dbReference type="Gene3D" id="3.30.360.110">
    <property type="entry name" value="S-adenosylmethionine decarboxylase domain"/>
    <property type="match status" value="1"/>
</dbReference>
<dbReference type="Pfam" id="PF02675">
    <property type="entry name" value="AdoMet_dc"/>
    <property type="match status" value="1"/>
</dbReference>
<dbReference type="AlphaFoldDB" id="A0A0V7ZMP4"/>